<comment type="caution">
    <text evidence="2">The sequence shown here is derived from an EMBL/GenBank/DDBJ whole genome shotgun (WGS) entry which is preliminary data.</text>
</comment>
<reference evidence="2" key="1">
    <citation type="journal article" date="2019" name="Sci. Rep.">
        <title>Draft genome of Tanacetum cinerariifolium, the natural source of mosquito coil.</title>
        <authorList>
            <person name="Yamashiro T."/>
            <person name="Shiraishi A."/>
            <person name="Satake H."/>
            <person name="Nakayama K."/>
        </authorList>
    </citation>
    <scope>NUCLEOTIDE SEQUENCE</scope>
</reference>
<feature type="compositionally biased region" description="Basic and acidic residues" evidence="1">
    <location>
        <begin position="1"/>
        <end position="14"/>
    </location>
</feature>
<feature type="non-terminal residue" evidence="2">
    <location>
        <position position="1"/>
    </location>
</feature>
<dbReference type="AlphaFoldDB" id="A0A699QPY4"/>
<feature type="compositionally biased region" description="Basic and acidic residues" evidence="1">
    <location>
        <begin position="21"/>
        <end position="31"/>
    </location>
</feature>
<evidence type="ECO:0000313" key="2">
    <source>
        <dbReference type="EMBL" id="GFC70779.1"/>
    </source>
</evidence>
<feature type="region of interest" description="Disordered" evidence="1">
    <location>
        <begin position="1"/>
        <end position="31"/>
    </location>
</feature>
<evidence type="ECO:0000256" key="1">
    <source>
        <dbReference type="SAM" id="MobiDB-lite"/>
    </source>
</evidence>
<dbReference type="EMBL" id="BKCJ011030531">
    <property type="protein sequence ID" value="GFC70779.1"/>
    <property type="molecule type" value="Genomic_DNA"/>
</dbReference>
<organism evidence="2">
    <name type="scientific">Tanacetum cinerariifolium</name>
    <name type="common">Dalmatian daisy</name>
    <name type="synonym">Chrysanthemum cinerariifolium</name>
    <dbReference type="NCBI Taxonomy" id="118510"/>
    <lineage>
        <taxon>Eukaryota</taxon>
        <taxon>Viridiplantae</taxon>
        <taxon>Streptophyta</taxon>
        <taxon>Embryophyta</taxon>
        <taxon>Tracheophyta</taxon>
        <taxon>Spermatophyta</taxon>
        <taxon>Magnoliopsida</taxon>
        <taxon>eudicotyledons</taxon>
        <taxon>Gunneridae</taxon>
        <taxon>Pentapetalae</taxon>
        <taxon>asterids</taxon>
        <taxon>campanulids</taxon>
        <taxon>Asterales</taxon>
        <taxon>Asteraceae</taxon>
        <taxon>Asteroideae</taxon>
        <taxon>Anthemideae</taxon>
        <taxon>Anthemidinae</taxon>
        <taxon>Tanacetum</taxon>
    </lineage>
</organism>
<accession>A0A699QPY4</accession>
<sequence>EEEKKDAEDLRNEDNDALSTEELRVNQEKDSVNSTNRVNLVSSTVNAVSNQVNAVGKKLSIELPGDLHMPELEDISIFEDSNEDVFCVEADLNNLKSSSQVSLILITIIHKDHPL</sequence>
<proteinExistence type="predicted"/>
<name>A0A699QPY4_TANCI</name>
<protein>
    <submittedName>
        <fullName evidence="2">Uncharacterized protein</fullName>
    </submittedName>
</protein>
<gene>
    <name evidence="2" type="ORF">Tci_842749</name>
</gene>